<evidence type="ECO:0008006" key="5">
    <source>
        <dbReference type="Google" id="ProtNLM"/>
    </source>
</evidence>
<gene>
    <name evidence="3" type="ORF">C884_00249</name>
</gene>
<feature type="signal peptide" evidence="2">
    <location>
        <begin position="1"/>
        <end position="29"/>
    </location>
</feature>
<dbReference type="RefSeq" id="WP_006214663.1">
    <property type="nucleotide sequence ID" value="NZ_ANHZ02000011.1"/>
</dbReference>
<evidence type="ECO:0000256" key="2">
    <source>
        <dbReference type="SAM" id="SignalP"/>
    </source>
</evidence>
<evidence type="ECO:0000313" key="4">
    <source>
        <dbReference type="Proteomes" id="UP000009877"/>
    </source>
</evidence>
<keyword evidence="2" id="KW-0732">Signal</keyword>
<dbReference type="EMBL" id="ANHZ02000011">
    <property type="protein sequence ID" value="EME36575.1"/>
    <property type="molecule type" value="Genomic_DNA"/>
</dbReference>
<protein>
    <recommendedName>
        <fullName evidence="5">Lipoprotein</fullName>
    </recommendedName>
</protein>
<comment type="caution">
    <text evidence="3">The sequence shown here is derived from an EMBL/GenBank/DDBJ whole genome shotgun (WGS) entry which is preliminary data.</text>
</comment>
<proteinExistence type="predicted"/>
<name>M2YDF6_9MICC</name>
<feature type="compositionally biased region" description="Acidic residues" evidence="1">
    <location>
        <begin position="174"/>
        <end position="183"/>
    </location>
</feature>
<dbReference type="STRING" id="71999.KPaMU14_02100"/>
<evidence type="ECO:0000313" key="3">
    <source>
        <dbReference type="EMBL" id="EME36575.1"/>
    </source>
</evidence>
<sequence length="183" mass="19176">MTNAARKRLRTIGLGAAFAAAALTTSGCAALTNDQETASQYSPADGIVEQLGDLSINNLLIVADSADSDGRLLGTLVNESDEEMSVEIAVEGADPITVDVAPEDKIRFEDDENEQLVVPAGAEPGLMVPVTITVDGETLEHELPVLDHTFPRYAEYIPGGAPSTPANPSNTPAPEDEEEGGHH</sequence>
<dbReference type="PROSITE" id="PS51257">
    <property type="entry name" value="PROKAR_LIPOPROTEIN"/>
    <property type="match status" value="1"/>
</dbReference>
<feature type="region of interest" description="Disordered" evidence="1">
    <location>
        <begin position="156"/>
        <end position="183"/>
    </location>
</feature>
<evidence type="ECO:0000256" key="1">
    <source>
        <dbReference type="SAM" id="MobiDB-lite"/>
    </source>
</evidence>
<accession>M2YDF6</accession>
<dbReference type="AlphaFoldDB" id="M2YDF6"/>
<keyword evidence="4" id="KW-1185">Reference proteome</keyword>
<dbReference type="Proteomes" id="UP000009877">
    <property type="component" value="Unassembled WGS sequence"/>
</dbReference>
<organism evidence="3 4">
    <name type="scientific">Kocuria palustris PEL</name>
    <dbReference type="NCBI Taxonomy" id="1236550"/>
    <lineage>
        <taxon>Bacteria</taxon>
        <taxon>Bacillati</taxon>
        <taxon>Actinomycetota</taxon>
        <taxon>Actinomycetes</taxon>
        <taxon>Micrococcales</taxon>
        <taxon>Micrococcaceae</taxon>
        <taxon>Kocuria</taxon>
    </lineage>
</organism>
<feature type="chain" id="PRO_5004030117" description="Lipoprotein" evidence="2">
    <location>
        <begin position="30"/>
        <end position="183"/>
    </location>
</feature>
<reference evidence="3 4" key="1">
    <citation type="journal article" date="2014" name="Genome Announc.">
        <title>Draft Genome Sequence of Kocuria palustris PEL.</title>
        <authorList>
            <person name="Sharma G."/>
            <person name="Khatri I."/>
            <person name="Subramanian S."/>
        </authorList>
    </citation>
    <scope>NUCLEOTIDE SEQUENCE [LARGE SCALE GENOMIC DNA]</scope>
    <source>
        <strain evidence="3 4">PEL</strain>
    </source>
</reference>